<proteinExistence type="predicted"/>
<dbReference type="InterPro" id="IPR029063">
    <property type="entry name" value="SAM-dependent_MTases_sf"/>
</dbReference>
<keyword evidence="2" id="KW-0808">Transferase</keyword>
<dbReference type="Proteomes" id="UP001500390">
    <property type="component" value="Unassembled WGS sequence"/>
</dbReference>
<name>A0ABP8JVP4_9MICO</name>
<keyword evidence="3" id="KW-1185">Reference proteome</keyword>
<dbReference type="SUPFAM" id="SSF53335">
    <property type="entry name" value="S-adenosyl-L-methionine-dependent methyltransferases"/>
    <property type="match status" value="1"/>
</dbReference>
<feature type="domain" description="Methyltransferase type 11" evidence="1">
    <location>
        <begin position="47"/>
        <end position="130"/>
    </location>
</feature>
<sequence>MKSHARSAHGHGGSPSIEVPDYWWYVARADLLETALRSHVQGAGLTLDLGSADGPSAGWLRDAVARTVSLDIDPRGLGSDGVCGSALALPFADETFEAVSAFDVIEHCDPESQALAEVRRVLKPGGRFVMSVPAYTWAWSDFDVANGHHRRYTRARARIAVEAAGFSVQRVTHGFASVFPMFAAERVARKLRRKGEQGAVDVVEVPSVPKPLNDALLAMSRLDRHILSRADLPFGSSVFLAATRIG</sequence>
<dbReference type="GO" id="GO:0008168">
    <property type="term" value="F:methyltransferase activity"/>
    <property type="evidence" value="ECO:0007669"/>
    <property type="project" value="UniProtKB-KW"/>
</dbReference>
<evidence type="ECO:0000259" key="1">
    <source>
        <dbReference type="Pfam" id="PF08241"/>
    </source>
</evidence>
<organism evidence="2 3">
    <name type="scientific">Ornithinibacter aureus</name>
    <dbReference type="NCBI Taxonomy" id="622664"/>
    <lineage>
        <taxon>Bacteria</taxon>
        <taxon>Bacillati</taxon>
        <taxon>Actinomycetota</taxon>
        <taxon>Actinomycetes</taxon>
        <taxon>Micrococcales</taxon>
        <taxon>Intrasporangiaceae</taxon>
        <taxon>Ornithinibacter</taxon>
    </lineage>
</organism>
<gene>
    <name evidence="2" type="ORF">GCM10023153_20150</name>
</gene>
<dbReference type="InterPro" id="IPR013216">
    <property type="entry name" value="Methyltransf_11"/>
</dbReference>
<dbReference type="RefSeq" id="WP_159904151.1">
    <property type="nucleotide sequence ID" value="NZ_BAABFX010000027.1"/>
</dbReference>
<evidence type="ECO:0000313" key="2">
    <source>
        <dbReference type="EMBL" id="GAA4396834.1"/>
    </source>
</evidence>
<dbReference type="GO" id="GO:0032259">
    <property type="term" value="P:methylation"/>
    <property type="evidence" value="ECO:0007669"/>
    <property type="project" value="UniProtKB-KW"/>
</dbReference>
<dbReference type="Gene3D" id="3.40.50.150">
    <property type="entry name" value="Vaccinia Virus protein VP39"/>
    <property type="match status" value="1"/>
</dbReference>
<keyword evidence="2" id="KW-0489">Methyltransferase</keyword>
<comment type="caution">
    <text evidence="2">The sequence shown here is derived from an EMBL/GenBank/DDBJ whole genome shotgun (WGS) entry which is preliminary data.</text>
</comment>
<evidence type="ECO:0000313" key="3">
    <source>
        <dbReference type="Proteomes" id="UP001500390"/>
    </source>
</evidence>
<accession>A0ABP8JVP4</accession>
<dbReference type="EMBL" id="BAABFX010000027">
    <property type="protein sequence ID" value="GAA4396834.1"/>
    <property type="molecule type" value="Genomic_DNA"/>
</dbReference>
<protein>
    <submittedName>
        <fullName evidence="2">Class I SAM-dependent methyltransferase</fullName>
    </submittedName>
</protein>
<reference evidence="3" key="1">
    <citation type="journal article" date="2019" name="Int. J. Syst. Evol. Microbiol.">
        <title>The Global Catalogue of Microorganisms (GCM) 10K type strain sequencing project: providing services to taxonomists for standard genome sequencing and annotation.</title>
        <authorList>
            <consortium name="The Broad Institute Genomics Platform"/>
            <consortium name="The Broad Institute Genome Sequencing Center for Infectious Disease"/>
            <person name="Wu L."/>
            <person name="Ma J."/>
        </authorList>
    </citation>
    <scope>NUCLEOTIDE SEQUENCE [LARGE SCALE GENOMIC DNA]</scope>
    <source>
        <strain evidence="3">JCM 17738</strain>
    </source>
</reference>
<dbReference type="Pfam" id="PF08241">
    <property type="entry name" value="Methyltransf_11"/>
    <property type="match status" value="1"/>
</dbReference>
<dbReference type="CDD" id="cd02440">
    <property type="entry name" value="AdoMet_MTases"/>
    <property type="match status" value="1"/>
</dbReference>